<dbReference type="GeneID" id="14006172"/>
<organism evidence="1 2">
    <name type="scientific">Pseudomonas phage JG004</name>
    <dbReference type="NCBI Taxonomy" id="757342"/>
    <lineage>
        <taxon>Viruses</taxon>
        <taxon>Duplodnaviria</taxon>
        <taxon>Heunggongvirae</taxon>
        <taxon>Uroviricota</taxon>
        <taxon>Caudoviricetes</taxon>
        <taxon>Vandenendeviridae</taxon>
        <taxon>Skurskavirinae</taxon>
        <taxon>Pakpunavirus</taxon>
        <taxon>Pakpunavirus JG004</taxon>
    </lineage>
</organism>
<dbReference type="Proteomes" id="UP000008741">
    <property type="component" value="Segment"/>
</dbReference>
<protein>
    <submittedName>
        <fullName evidence="1">Uncharacterized protein</fullName>
    </submittedName>
</protein>
<evidence type="ECO:0000313" key="1">
    <source>
        <dbReference type="EMBL" id="ADF58294.2"/>
    </source>
</evidence>
<sequence>MHRASSWRLRIRSAQGWPVNWYPRCSGSSIRRRVAQRSFCRRARVAFMIFPRLGFSEWLATKGCEIGPTMTAPLLA</sequence>
<reference evidence="1 2" key="1">
    <citation type="journal article" date="2011" name="BMC Microbiol.">
        <title>Sequencing and Characterization of Pseudomonas aeruginosa phage JG004.</title>
        <authorList>
            <person name="Garbe J."/>
            <person name="Bunk B."/>
            <person name="Rohde M."/>
            <person name="Schobert M."/>
        </authorList>
    </citation>
    <scope>NUCLEOTIDE SEQUENCE [LARGE SCALE GENOMIC DNA]</scope>
    <source>
        <strain evidence="1 2">JG004</strain>
    </source>
</reference>
<dbReference type="EMBL" id="GU988610">
    <property type="protein sequence ID" value="ADF58294.2"/>
    <property type="molecule type" value="Genomic_DNA"/>
</dbReference>
<dbReference type="KEGG" id="vg:14006172"/>
<dbReference type="RefSeq" id="YP_007002546.1">
    <property type="nucleotide sequence ID" value="NC_019450.1"/>
</dbReference>
<proteinExistence type="predicted"/>
<keyword evidence="2" id="KW-1185">Reference proteome</keyword>
<name>F4YDS2_9CAUD</name>
<gene>
    <name evidence="1" type="ORF">PJG4_173</name>
</gene>
<accession>F4YDS2</accession>
<evidence type="ECO:0000313" key="2">
    <source>
        <dbReference type="Proteomes" id="UP000008741"/>
    </source>
</evidence>